<dbReference type="Gene3D" id="3.40.50.720">
    <property type="entry name" value="NAD(P)-binding Rossmann-like Domain"/>
    <property type="match status" value="1"/>
</dbReference>
<feature type="binding site" evidence="12">
    <location>
        <position position="231"/>
    </location>
    <ligand>
        <name>NADP(+)</name>
        <dbReference type="ChEBI" id="CHEBI:58349"/>
    </ligand>
</feature>
<comment type="caution">
    <text evidence="12">Lacks conserved residue(s) required for the propagation of feature annotation.</text>
</comment>
<dbReference type="PANTHER" id="PTHR48099:SF5">
    <property type="entry name" value="C-1-TETRAHYDROFOLATE SYNTHASE, CYTOPLASMIC"/>
    <property type="match status" value="1"/>
</dbReference>
<evidence type="ECO:0000313" key="16">
    <source>
        <dbReference type="Proteomes" id="UP000267400"/>
    </source>
</evidence>
<dbReference type="InterPro" id="IPR020867">
    <property type="entry name" value="THF_DH/CycHdrlase_CS"/>
</dbReference>
<dbReference type="FunFam" id="3.40.50.720:FF:000006">
    <property type="entry name" value="Bifunctional protein FolD"/>
    <property type="match status" value="1"/>
</dbReference>
<evidence type="ECO:0000256" key="11">
    <source>
        <dbReference type="ARBA" id="ARBA00023268"/>
    </source>
</evidence>
<keyword evidence="5 12" id="KW-0658">Purine biosynthesis</keyword>
<evidence type="ECO:0000259" key="13">
    <source>
        <dbReference type="Pfam" id="PF00763"/>
    </source>
</evidence>
<dbReference type="Gene3D" id="3.40.50.10860">
    <property type="entry name" value="Leucine Dehydrogenase, chain A, domain 1"/>
    <property type="match status" value="1"/>
</dbReference>
<keyword evidence="6 12" id="KW-0378">Hydrolase</keyword>
<dbReference type="Proteomes" id="UP000267400">
    <property type="component" value="Unassembled WGS sequence"/>
</dbReference>
<comment type="catalytic activity">
    <reaction evidence="12">
        <text>(6R)-5,10-methenyltetrahydrofolate + H2O = (6R)-10-formyltetrahydrofolate + H(+)</text>
        <dbReference type="Rhea" id="RHEA:23700"/>
        <dbReference type="ChEBI" id="CHEBI:15377"/>
        <dbReference type="ChEBI" id="CHEBI:15378"/>
        <dbReference type="ChEBI" id="CHEBI:57455"/>
        <dbReference type="ChEBI" id="CHEBI:195366"/>
        <dbReference type="EC" id="3.5.4.9"/>
    </reaction>
</comment>
<comment type="catalytic activity">
    <reaction evidence="12">
        <text>(6R)-5,10-methylene-5,6,7,8-tetrahydrofolate + NADP(+) = (6R)-5,10-methenyltetrahydrofolate + NADPH</text>
        <dbReference type="Rhea" id="RHEA:22812"/>
        <dbReference type="ChEBI" id="CHEBI:15636"/>
        <dbReference type="ChEBI" id="CHEBI:57455"/>
        <dbReference type="ChEBI" id="CHEBI:57783"/>
        <dbReference type="ChEBI" id="CHEBI:58349"/>
        <dbReference type="EC" id="1.5.1.5"/>
    </reaction>
</comment>
<dbReference type="GO" id="GO:0004488">
    <property type="term" value="F:methylenetetrahydrofolate dehydrogenase (NADP+) activity"/>
    <property type="evidence" value="ECO:0007669"/>
    <property type="project" value="UniProtKB-UniRule"/>
</dbReference>
<feature type="binding site" evidence="12">
    <location>
        <begin position="165"/>
        <end position="167"/>
    </location>
    <ligand>
        <name>NADP(+)</name>
        <dbReference type="ChEBI" id="CHEBI:58349"/>
    </ligand>
</feature>
<dbReference type="GO" id="GO:0005829">
    <property type="term" value="C:cytosol"/>
    <property type="evidence" value="ECO:0007669"/>
    <property type="project" value="TreeGrafter"/>
</dbReference>
<comment type="caution">
    <text evidence="15">The sequence shown here is derived from an EMBL/GenBank/DDBJ whole genome shotgun (WGS) entry which is preliminary data.</text>
</comment>
<keyword evidence="16" id="KW-1185">Reference proteome</keyword>
<dbReference type="AlphaFoldDB" id="A0A3S0JTK3"/>
<dbReference type="GO" id="GO:0035999">
    <property type="term" value="P:tetrahydrofolate interconversion"/>
    <property type="evidence" value="ECO:0007669"/>
    <property type="project" value="UniProtKB-UniRule"/>
</dbReference>
<sequence>MATWIDGKAQADALRETVADAVGRLVDQRGLLPGLAVILVGDDPASQVYVRRKGQHAREVGMRSFEHALPTATSQAMLLERIAGLNRDPRVHGILVQLPLPAHIDPEAVIHAIDPAKDVDGFHPLNAGALAVGGEGLVPCTPLGCVQLLKSQLGELAGQHAVVLGRSRIVGRPLASLLLREDCTVTVAHSRTPDPATICRQGDILVAAAGRPGLVRDDWVKPGATVIDVGITRLEDGDSRRLVGDVDAVSVSRVAGALTPVPGGVGPMTIACLLHNTLVAACRQLGLPDPPPSARAIAPRDGLPLTHPHG</sequence>
<evidence type="ECO:0000256" key="5">
    <source>
        <dbReference type="ARBA" id="ARBA00022755"/>
    </source>
</evidence>
<comment type="pathway">
    <text evidence="1 12">One-carbon metabolism; tetrahydrofolate interconversion.</text>
</comment>
<evidence type="ECO:0000256" key="10">
    <source>
        <dbReference type="ARBA" id="ARBA00023167"/>
    </source>
</evidence>
<keyword evidence="10 12" id="KW-0486">Methionine biosynthesis</keyword>
<dbReference type="EC" id="3.5.4.9" evidence="12"/>
<dbReference type="NCBIfam" id="NF010783">
    <property type="entry name" value="PRK14186.1"/>
    <property type="match status" value="1"/>
</dbReference>
<dbReference type="GO" id="GO:0000105">
    <property type="term" value="P:L-histidine biosynthetic process"/>
    <property type="evidence" value="ECO:0007669"/>
    <property type="project" value="UniProtKB-KW"/>
</dbReference>
<dbReference type="NCBIfam" id="NF010785">
    <property type="entry name" value="PRK14188.1"/>
    <property type="match status" value="1"/>
</dbReference>
<accession>A0A3S0JTK3</accession>
<comment type="function">
    <text evidence="12">Catalyzes the oxidation of 5,10-methylenetetrahydrofolate to 5,10-methenyltetrahydrofolate and then the hydrolysis of 5,10-methenyltetrahydrofolate to 10-formyltetrahydrofolate.</text>
</comment>
<comment type="subunit">
    <text evidence="2 12">Homodimer.</text>
</comment>
<dbReference type="InterPro" id="IPR020631">
    <property type="entry name" value="THF_DH/CycHdrlase_NAD-bd_dom"/>
</dbReference>
<dbReference type="InterPro" id="IPR046346">
    <property type="entry name" value="Aminoacid_DH-like_N_sf"/>
</dbReference>
<gene>
    <name evidence="12 15" type="primary">folD</name>
    <name evidence="15" type="ORF">EKG36_18730</name>
</gene>
<reference evidence="15 16" key="1">
    <citation type="submission" date="2018-12" db="EMBL/GenBank/DDBJ databases">
        <authorList>
            <person name="Yu L."/>
        </authorList>
    </citation>
    <scope>NUCLEOTIDE SEQUENCE [LARGE SCALE GENOMIC DNA]</scope>
    <source>
        <strain evidence="15 16">11S</strain>
    </source>
</reference>
<evidence type="ECO:0000256" key="1">
    <source>
        <dbReference type="ARBA" id="ARBA00004777"/>
    </source>
</evidence>
<keyword evidence="7 12" id="KW-0521">NADP</keyword>
<dbReference type="EMBL" id="RXNS01000023">
    <property type="protein sequence ID" value="RTQ98724.1"/>
    <property type="molecule type" value="Genomic_DNA"/>
</dbReference>
<evidence type="ECO:0000256" key="12">
    <source>
        <dbReference type="HAMAP-Rule" id="MF_01576"/>
    </source>
</evidence>
<feature type="domain" description="Tetrahydrofolate dehydrogenase/cyclohydrolase NAD(P)-binding" evidence="14">
    <location>
        <begin position="139"/>
        <end position="284"/>
    </location>
</feature>
<dbReference type="SUPFAM" id="SSF51735">
    <property type="entry name" value="NAD(P)-binding Rossmann-fold domains"/>
    <property type="match status" value="1"/>
</dbReference>
<dbReference type="InterPro" id="IPR036291">
    <property type="entry name" value="NAD(P)-bd_dom_sf"/>
</dbReference>
<dbReference type="PANTHER" id="PTHR48099">
    <property type="entry name" value="C-1-TETRAHYDROFOLATE SYNTHASE, CYTOPLASMIC-RELATED"/>
    <property type="match status" value="1"/>
</dbReference>
<keyword evidence="4 12" id="KW-0028">Amino-acid biosynthesis</keyword>
<evidence type="ECO:0000313" key="15">
    <source>
        <dbReference type="EMBL" id="RTQ98724.1"/>
    </source>
</evidence>
<dbReference type="SUPFAM" id="SSF53223">
    <property type="entry name" value="Aminoacid dehydrogenase-like, N-terminal domain"/>
    <property type="match status" value="1"/>
</dbReference>
<evidence type="ECO:0000256" key="3">
    <source>
        <dbReference type="ARBA" id="ARBA00022563"/>
    </source>
</evidence>
<dbReference type="UniPathway" id="UPA00193"/>
<protein>
    <recommendedName>
        <fullName evidence="12">Bifunctional protein FolD</fullName>
    </recommendedName>
    <domain>
        <recommendedName>
            <fullName evidence="12">Methylenetetrahydrofolate dehydrogenase</fullName>
            <ecNumber evidence="12">1.5.1.5</ecNumber>
        </recommendedName>
    </domain>
    <domain>
        <recommendedName>
            <fullName evidence="12">Methenyltetrahydrofolate cyclohydrolase</fullName>
            <ecNumber evidence="12">3.5.4.9</ecNumber>
        </recommendedName>
    </domain>
</protein>
<evidence type="ECO:0000256" key="7">
    <source>
        <dbReference type="ARBA" id="ARBA00022857"/>
    </source>
</evidence>
<evidence type="ECO:0000256" key="2">
    <source>
        <dbReference type="ARBA" id="ARBA00011738"/>
    </source>
</evidence>
<comment type="similarity">
    <text evidence="12">Belongs to the tetrahydrofolate dehydrogenase/cyclohydrolase family.</text>
</comment>
<keyword evidence="11 12" id="KW-0511">Multifunctional enzyme</keyword>
<evidence type="ECO:0000256" key="4">
    <source>
        <dbReference type="ARBA" id="ARBA00022605"/>
    </source>
</evidence>
<dbReference type="Pfam" id="PF02882">
    <property type="entry name" value="THF_DHG_CYH_C"/>
    <property type="match status" value="1"/>
</dbReference>
<dbReference type="PRINTS" id="PR00085">
    <property type="entry name" value="THFDHDRGNASE"/>
</dbReference>
<dbReference type="EC" id="1.5.1.5" evidence="12"/>
<dbReference type="FunFam" id="3.40.50.10860:FF:000005">
    <property type="entry name" value="C-1-tetrahydrofolate synthase, cytoplasmic, putative"/>
    <property type="match status" value="1"/>
</dbReference>
<dbReference type="OrthoDB" id="9803580at2"/>
<dbReference type="Pfam" id="PF00763">
    <property type="entry name" value="THF_DHG_CYH"/>
    <property type="match status" value="1"/>
</dbReference>
<organism evidence="15 16">
    <name type="scientific">Halomonas nitroreducens</name>
    <dbReference type="NCBI Taxonomy" id="447425"/>
    <lineage>
        <taxon>Bacteria</taxon>
        <taxon>Pseudomonadati</taxon>
        <taxon>Pseudomonadota</taxon>
        <taxon>Gammaproteobacteria</taxon>
        <taxon>Oceanospirillales</taxon>
        <taxon>Halomonadaceae</taxon>
        <taxon>Halomonas</taxon>
    </lineage>
</organism>
<dbReference type="PROSITE" id="PS00767">
    <property type="entry name" value="THF_DHG_CYH_2"/>
    <property type="match status" value="1"/>
</dbReference>
<keyword evidence="3 12" id="KW-0554">One-carbon metabolism</keyword>
<dbReference type="InterPro" id="IPR000672">
    <property type="entry name" value="THF_DH/CycHdrlase"/>
</dbReference>
<dbReference type="RefSeq" id="WP_126486773.1">
    <property type="nucleotide sequence ID" value="NZ_RXNS01000023.1"/>
</dbReference>
<dbReference type="HAMAP" id="MF_01576">
    <property type="entry name" value="THF_DHG_CYH"/>
    <property type="match status" value="1"/>
</dbReference>
<dbReference type="CDD" id="cd01080">
    <property type="entry name" value="NAD_bind_m-THF_DH_Cyclohyd"/>
    <property type="match status" value="1"/>
</dbReference>
<feature type="domain" description="Tetrahydrofolate dehydrogenase/cyclohydrolase catalytic" evidence="13">
    <location>
        <begin position="5"/>
        <end position="120"/>
    </location>
</feature>
<evidence type="ECO:0000256" key="6">
    <source>
        <dbReference type="ARBA" id="ARBA00022801"/>
    </source>
</evidence>
<dbReference type="GO" id="GO:0009086">
    <property type="term" value="P:methionine biosynthetic process"/>
    <property type="evidence" value="ECO:0007669"/>
    <property type="project" value="UniProtKB-KW"/>
</dbReference>
<evidence type="ECO:0000259" key="14">
    <source>
        <dbReference type="Pfam" id="PF02882"/>
    </source>
</evidence>
<dbReference type="InterPro" id="IPR020630">
    <property type="entry name" value="THF_DH/CycHdrlase_cat_dom"/>
</dbReference>
<dbReference type="GO" id="GO:0006164">
    <property type="term" value="P:purine nucleotide biosynthetic process"/>
    <property type="evidence" value="ECO:0007669"/>
    <property type="project" value="UniProtKB-KW"/>
</dbReference>
<dbReference type="GO" id="GO:0004477">
    <property type="term" value="F:methenyltetrahydrofolate cyclohydrolase activity"/>
    <property type="evidence" value="ECO:0007669"/>
    <property type="project" value="UniProtKB-UniRule"/>
</dbReference>
<evidence type="ECO:0000256" key="9">
    <source>
        <dbReference type="ARBA" id="ARBA00023102"/>
    </source>
</evidence>
<keyword evidence="9 12" id="KW-0368">Histidine biosynthesis</keyword>
<proteinExistence type="inferred from homology"/>
<name>A0A3S0JTK3_9GAMM</name>
<evidence type="ECO:0000256" key="8">
    <source>
        <dbReference type="ARBA" id="ARBA00023002"/>
    </source>
</evidence>
<keyword evidence="8 12" id="KW-0560">Oxidoreductase</keyword>